<feature type="domain" description="Peptidase M16 middle/third" evidence="15">
    <location>
        <begin position="448"/>
        <end position="714"/>
    </location>
</feature>
<proteinExistence type="inferred from homology"/>
<dbReference type="InterPro" id="IPR011249">
    <property type="entry name" value="Metalloenz_LuxS/M16"/>
</dbReference>
<dbReference type="EMBL" id="CAJNOJ010000037">
    <property type="protein sequence ID" value="CAF0917654.1"/>
    <property type="molecule type" value="Genomic_DNA"/>
</dbReference>
<evidence type="ECO:0000256" key="8">
    <source>
        <dbReference type="ARBA" id="ARBA00022833"/>
    </source>
</evidence>
<dbReference type="GO" id="GO:0046872">
    <property type="term" value="F:metal ion binding"/>
    <property type="evidence" value="ECO:0007669"/>
    <property type="project" value="UniProtKB-KW"/>
</dbReference>
<sequence>MVIRSSMPIAQDEETTDQHGHVLITEYLTGTNRTIIEEHNIIAVSPNDHRWYRLIELRNGLRCMLVTSNVHEDEDEEEEDDSGDADDTMDRLSSSDVEEAFLQYHMTTVALCIPAGSLLDSANLQGLAHLTEHLLFSSSSKYPEVNCLDAFVSYHGGTVHAYTELEFTVILIEISSNRIVETLDILLHSLIDPLMSLETIYDQMQTLDEEYTIAQTDDHYRATRLLAYLAREDHPIKQFSWGNKTSLSELIENRNSTELLRKLVKDRYCIPEGMNLVMISNESFRIMQQRIERLFCLMKRSFKTLPDYISLKDPWNTDEFKRFHLVYPFEDIHQLRLSFPLSSIDESWKVKPEDYIRFIFAHEAPGSLNSYLKNKLWINHIDFDLGSSQFYHNSGSSLFTIILHLTRQGLKNIQSIIDSVFEVTYLLRRLGPLKRVYDDMQLADLHAFLFQDKIDTITYADTIVRNLRKYPALFVLFGHDLHLQFEPVTIFKAINTLDPRTCNIMLITKLSSLHCDQIEPYFNIKYGQFDPNVNPALTIPDSSQYLAVDFSIKPFDVPPNEIPVVLLKEQFGTLWYFRNQQTLPKAFFYLHFLSPYVNLSPQHSCLFDLYTLIINSLLQAHAYPGKASHISINFFPTDTGLILKLSGFNQHLSKYLEAVLQVLNNFPINEEGTIAWKQELKNQYVRELNHSNKLIKHVRLYFLKGTWWPVFEKIQFLDDITHKQIMDFSSLFRLNLTVNMLVAGNMTGEESKELFHTTRTILQLNFVAQILLPSLRAVQIPARGSIIKISSYQSNDCATHMLIFFEHGRTSIRDYVLIEILAETIQESLEDYLQSAGQSHFTCHITLRDTYGIVSLQIELIFSSEIYNSLDVVDYVSKFFVLFKDIIMDTTKVEFDRLLTVFKNGKQNLDMSLQACVDRYWTEILLNSFVFDRNNQEREALETLTVTDMQDWYNEHIIAPSTRRQLIIIICSTDEVRPTAAGIVANNTASSMTNDYQRNRHSMRSSFGMTTDRLPRLGRRTDEMEDIDHEHMSLLQSKSDSKLRCLTTKRKHNINLRVTKSETLHLSQPFTYPNDRTKLEYIIKSFESIEIRDDEDTNPHDKSLKILVETDLTELQKSSYVFIHNLKDFKESCLFKTKSCIKNKRFTFRLCHGQSFVFLVAMVEISLDDHKNSKGSAPLLVVYSIVTCLLVGVHLLALMISTCILPQLEADSLLGYEEYASHETMHIYIELAWILSTGFGIFLFLVEIAIVCWVKFYYVTRPAAVATTIVIVPVIILFCIFSLHFYRRLVSFKLSRHQDALNEIENTLTVGKLAQANIV</sequence>
<evidence type="ECO:0000256" key="2">
    <source>
        <dbReference type="ARBA" id="ARBA00007261"/>
    </source>
</evidence>
<comment type="similarity">
    <text evidence="2">Belongs to the peptidase M16 family.</text>
</comment>
<evidence type="ECO:0000256" key="5">
    <source>
        <dbReference type="ARBA" id="ARBA00022692"/>
    </source>
</evidence>
<evidence type="ECO:0000259" key="15">
    <source>
        <dbReference type="Pfam" id="PF16187"/>
    </source>
</evidence>
<keyword evidence="11 13" id="KW-0472">Membrane</keyword>
<evidence type="ECO:0000256" key="7">
    <source>
        <dbReference type="ARBA" id="ARBA00022801"/>
    </source>
</evidence>
<comment type="similarity">
    <text evidence="3">Belongs to the Orai family.</text>
</comment>
<feature type="transmembrane region" description="Helical" evidence="13">
    <location>
        <begin position="1227"/>
        <end position="1251"/>
    </location>
</feature>
<dbReference type="InterPro" id="IPR032632">
    <property type="entry name" value="Peptidase_M16_M"/>
</dbReference>
<evidence type="ECO:0000256" key="11">
    <source>
        <dbReference type="ARBA" id="ARBA00023136"/>
    </source>
</evidence>
<keyword evidence="7" id="KW-0378">Hydrolase</keyword>
<keyword evidence="9 13" id="KW-1133">Transmembrane helix</keyword>
<name>A0A814AQT1_ADIRI</name>
<keyword evidence="8" id="KW-0862">Zinc</keyword>
<dbReference type="GO" id="GO:0008237">
    <property type="term" value="F:metallopeptidase activity"/>
    <property type="evidence" value="ECO:0007669"/>
    <property type="project" value="UniProtKB-KW"/>
</dbReference>
<dbReference type="Pfam" id="PF07856">
    <property type="entry name" value="Orai-1"/>
    <property type="match status" value="1"/>
</dbReference>
<dbReference type="PANTHER" id="PTHR43690">
    <property type="entry name" value="NARDILYSIN"/>
    <property type="match status" value="1"/>
</dbReference>
<dbReference type="InterPro" id="IPR038350">
    <property type="entry name" value="Orai_sf"/>
</dbReference>
<dbReference type="OrthoDB" id="952271at2759"/>
<feature type="region of interest" description="Disordered" evidence="12">
    <location>
        <begin position="69"/>
        <end position="90"/>
    </location>
</feature>
<dbReference type="Pfam" id="PF00675">
    <property type="entry name" value="Peptidase_M16"/>
    <property type="match status" value="1"/>
</dbReference>
<dbReference type="InterPro" id="IPR050626">
    <property type="entry name" value="Peptidase_M16"/>
</dbReference>
<organism evidence="16 17">
    <name type="scientific">Adineta ricciae</name>
    <name type="common">Rotifer</name>
    <dbReference type="NCBI Taxonomy" id="249248"/>
    <lineage>
        <taxon>Eukaryota</taxon>
        <taxon>Metazoa</taxon>
        <taxon>Spiralia</taxon>
        <taxon>Gnathifera</taxon>
        <taxon>Rotifera</taxon>
        <taxon>Eurotatoria</taxon>
        <taxon>Bdelloidea</taxon>
        <taxon>Adinetida</taxon>
        <taxon>Adinetidae</taxon>
        <taxon>Adineta</taxon>
    </lineage>
</organism>
<comment type="caution">
    <text evidence="16">The sequence shown here is derived from an EMBL/GenBank/DDBJ whole genome shotgun (WGS) entry which is preliminary data.</text>
</comment>
<comment type="subcellular location">
    <subcellularLocation>
        <location evidence="1">Membrane</location>
        <topology evidence="1">Multi-pass membrane protein</topology>
    </subcellularLocation>
</comment>
<feature type="transmembrane region" description="Helical" evidence="13">
    <location>
        <begin position="1179"/>
        <end position="1207"/>
    </location>
</feature>
<reference evidence="16" key="1">
    <citation type="submission" date="2021-02" db="EMBL/GenBank/DDBJ databases">
        <authorList>
            <person name="Nowell W R."/>
        </authorList>
    </citation>
    <scope>NUCLEOTIDE SEQUENCE</scope>
</reference>
<evidence type="ECO:0000256" key="9">
    <source>
        <dbReference type="ARBA" id="ARBA00022989"/>
    </source>
</evidence>
<feature type="compositionally biased region" description="Acidic residues" evidence="12">
    <location>
        <begin position="72"/>
        <end position="87"/>
    </location>
</feature>
<gene>
    <name evidence="16" type="ORF">EDS130_LOCUS10600</name>
</gene>
<dbReference type="PANTHER" id="PTHR43690:SF18">
    <property type="entry name" value="INSULIN-DEGRADING ENZYME-RELATED"/>
    <property type="match status" value="1"/>
</dbReference>
<dbReference type="GO" id="GO:0006508">
    <property type="term" value="P:proteolysis"/>
    <property type="evidence" value="ECO:0007669"/>
    <property type="project" value="UniProtKB-KW"/>
</dbReference>
<feature type="domain" description="Peptidase M16 N-terminal" evidence="14">
    <location>
        <begin position="105"/>
        <end position="223"/>
    </location>
</feature>
<evidence type="ECO:0000256" key="1">
    <source>
        <dbReference type="ARBA" id="ARBA00004141"/>
    </source>
</evidence>
<accession>A0A814AQT1</accession>
<keyword evidence="5 13" id="KW-0812">Transmembrane</keyword>
<dbReference type="GO" id="GO:0016020">
    <property type="term" value="C:membrane"/>
    <property type="evidence" value="ECO:0007669"/>
    <property type="project" value="UniProtKB-SubCell"/>
</dbReference>
<evidence type="ECO:0000256" key="6">
    <source>
        <dbReference type="ARBA" id="ARBA00022723"/>
    </source>
</evidence>
<keyword evidence="4" id="KW-0645">Protease</keyword>
<feature type="transmembrane region" description="Helical" evidence="13">
    <location>
        <begin position="1263"/>
        <end position="1286"/>
    </location>
</feature>
<evidence type="ECO:0000256" key="12">
    <source>
        <dbReference type="SAM" id="MobiDB-lite"/>
    </source>
</evidence>
<dbReference type="Proteomes" id="UP000663852">
    <property type="component" value="Unassembled WGS sequence"/>
</dbReference>
<dbReference type="Gene3D" id="1.20.140.140">
    <property type="entry name" value="Calcium release-activated calcium channel protein Orai"/>
    <property type="match status" value="1"/>
</dbReference>
<dbReference type="InterPro" id="IPR011765">
    <property type="entry name" value="Pept_M16_N"/>
</dbReference>
<evidence type="ECO:0000256" key="10">
    <source>
        <dbReference type="ARBA" id="ARBA00023049"/>
    </source>
</evidence>
<dbReference type="InterPro" id="IPR012446">
    <property type="entry name" value="CRAC_channel"/>
</dbReference>
<evidence type="ECO:0000256" key="4">
    <source>
        <dbReference type="ARBA" id="ARBA00022670"/>
    </source>
</evidence>
<evidence type="ECO:0000313" key="17">
    <source>
        <dbReference type="Proteomes" id="UP000663852"/>
    </source>
</evidence>
<protein>
    <submittedName>
        <fullName evidence="16">Uncharacterized protein</fullName>
    </submittedName>
</protein>
<dbReference type="SUPFAM" id="SSF63411">
    <property type="entry name" value="LuxS/MPP-like metallohydrolase"/>
    <property type="match status" value="4"/>
</dbReference>
<keyword evidence="10" id="KW-0482">Metalloprotease</keyword>
<dbReference type="Pfam" id="PF16187">
    <property type="entry name" value="Peptidase_M16_M"/>
    <property type="match status" value="1"/>
</dbReference>
<evidence type="ECO:0000259" key="14">
    <source>
        <dbReference type="Pfam" id="PF00675"/>
    </source>
</evidence>
<dbReference type="Gene3D" id="3.30.830.10">
    <property type="entry name" value="Metalloenzyme, LuxS/M16 peptidase-like"/>
    <property type="match status" value="4"/>
</dbReference>
<keyword evidence="6" id="KW-0479">Metal-binding</keyword>
<evidence type="ECO:0000256" key="3">
    <source>
        <dbReference type="ARBA" id="ARBA00008062"/>
    </source>
</evidence>
<evidence type="ECO:0000256" key="13">
    <source>
        <dbReference type="SAM" id="Phobius"/>
    </source>
</evidence>
<evidence type="ECO:0000313" key="16">
    <source>
        <dbReference type="EMBL" id="CAF0917654.1"/>
    </source>
</evidence>